<feature type="transmembrane region" description="Helical" evidence="1">
    <location>
        <begin position="399"/>
        <end position="421"/>
    </location>
</feature>
<keyword evidence="1" id="KW-0472">Membrane</keyword>
<keyword evidence="1" id="KW-1133">Transmembrane helix</keyword>
<dbReference type="KEGG" id="amuc:Pan181_47090"/>
<sequence>MGGASGTRGCSDRLAIHSAISNPNSAFHSFAAPAFGESVVDLQLVENAGDDEVDQILDRLDALIEAGRGGQHDGTGLGRAAHVVDRWQRQGRFAGHQHQPAALLQVYFSRALNQIARHAGRTRGRAGVSMQDFNESRAIRAFRFEVPRQLLPLDPPSRPAMFGRLVCHTLYESWKIMVGVLLICIFLTCMFELYRREFGVHFGAILPIAILFLPGLCGAMVFRTEQRHNQYRFLAEHAGRPRLVWFTRLSIWTGYLVLVLVMTLGVFYFNLGSQVVGSLSQAIDSSGASQAMGYYGEEATELGATERFVDFLWWGMLNVLLASFTAFAAGQLISILLKSEILAAGSSMFASILVIGLASMVVCWRLPLFWIYLPIILGLLAASFARLPERLVDRNRPVHWGLVATLAIGSIALVLCSIPSIRYQQVDSAMKSACQVDLAVWPADRKQGPMGDAPQLMPAAAYYRQSLANSDKTATELRSALSELLNAGRSTEEKPDIENHVWLQESQAGIEKLVELSREPLESSRPVDADLKTIVRVIEADFERLLDNGDLDAARDRAMASIRFRVNLETDRRNSKLLEQWIAAPGQSASRLKVAAAMLAEIEQQLPKAEDRVLAAYIEAAQSYELRDPMQYSPKTVAFETAASLDRLPGEHARGEQALKVLAELALRRVRLAERLTGEATSFYVQPAFRASPPPHGELAMTLALNQTRLVESHRLASSSYLATGYWYGSDSLTSVLLQDFAAKTYLRLEQCRMALVAYRLDHGSYPESLRDLNPNYLPAGVPLEVIGGQSFGYEPNGFAAPVVVSSSNQAVWGDFVAMAGEPVIWSAGLSNFTPYENWTHFAPDSPEEDLGGYAVEFDSRGVKQVSMRVTHFTWDGYYYAGDELQLLTLPTLDASQDSEDSSSNDEDKP</sequence>
<feature type="transmembrane region" description="Helical" evidence="1">
    <location>
        <begin position="174"/>
        <end position="194"/>
    </location>
</feature>
<feature type="transmembrane region" description="Helical" evidence="1">
    <location>
        <begin position="311"/>
        <end position="329"/>
    </location>
</feature>
<feature type="transmembrane region" description="Helical" evidence="1">
    <location>
        <begin position="341"/>
        <end position="362"/>
    </location>
</feature>
<reference evidence="2 3" key="1">
    <citation type="submission" date="2019-02" db="EMBL/GenBank/DDBJ databases">
        <title>Deep-cultivation of Planctomycetes and their phenomic and genomic characterization uncovers novel biology.</title>
        <authorList>
            <person name="Wiegand S."/>
            <person name="Jogler M."/>
            <person name="Boedeker C."/>
            <person name="Pinto D."/>
            <person name="Vollmers J."/>
            <person name="Rivas-Marin E."/>
            <person name="Kohn T."/>
            <person name="Peeters S.H."/>
            <person name="Heuer A."/>
            <person name="Rast P."/>
            <person name="Oberbeckmann S."/>
            <person name="Bunk B."/>
            <person name="Jeske O."/>
            <person name="Meyerdierks A."/>
            <person name="Storesund J.E."/>
            <person name="Kallscheuer N."/>
            <person name="Luecker S."/>
            <person name="Lage O.M."/>
            <person name="Pohl T."/>
            <person name="Merkel B.J."/>
            <person name="Hornburger P."/>
            <person name="Mueller R.-W."/>
            <person name="Bruemmer F."/>
            <person name="Labrenz M."/>
            <person name="Spormann A.M."/>
            <person name="Op den Camp H."/>
            <person name="Overmann J."/>
            <person name="Amann R."/>
            <person name="Jetten M.S.M."/>
            <person name="Mascher T."/>
            <person name="Medema M.H."/>
            <person name="Devos D.P."/>
            <person name="Kaster A.-K."/>
            <person name="Ovreas L."/>
            <person name="Rohde M."/>
            <person name="Galperin M.Y."/>
            <person name="Jogler C."/>
        </authorList>
    </citation>
    <scope>NUCLEOTIDE SEQUENCE [LARGE SCALE GENOMIC DNA]</scope>
    <source>
        <strain evidence="2 3">Pan181</strain>
    </source>
</reference>
<protein>
    <recommendedName>
        <fullName evidence="4">ABC-2 family transporter protein</fullName>
    </recommendedName>
</protein>
<dbReference type="AlphaFoldDB" id="A0A518AUT2"/>
<feature type="transmembrane region" description="Helical" evidence="1">
    <location>
        <begin position="243"/>
        <end position="269"/>
    </location>
</feature>
<organism evidence="2 3">
    <name type="scientific">Aeoliella mucimassa</name>
    <dbReference type="NCBI Taxonomy" id="2527972"/>
    <lineage>
        <taxon>Bacteria</taxon>
        <taxon>Pseudomonadati</taxon>
        <taxon>Planctomycetota</taxon>
        <taxon>Planctomycetia</taxon>
        <taxon>Pirellulales</taxon>
        <taxon>Lacipirellulaceae</taxon>
        <taxon>Aeoliella</taxon>
    </lineage>
</organism>
<gene>
    <name evidence="2" type="ORF">Pan181_47090</name>
</gene>
<evidence type="ECO:0000313" key="3">
    <source>
        <dbReference type="Proteomes" id="UP000315750"/>
    </source>
</evidence>
<name>A0A518AUT2_9BACT</name>
<proteinExistence type="predicted"/>
<accession>A0A518AUT2</accession>
<evidence type="ECO:0000313" key="2">
    <source>
        <dbReference type="EMBL" id="QDU58472.1"/>
    </source>
</evidence>
<evidence type="ECO:0008006" key="4">
    <source>
        <dbReference type="Google" id="ProtNLM"/>
    </source>
</evidence>
<feature type="transmembrane region" description="Helical" evidence="1">
    <location>
        <begin position="200"/>
        <end position="222"/>
    </location>
</feature>
<dbReference type="Proteomes" id="UP000315750">
    <property type="component" value="Chromosome"/>
</dbReference>
<dbReference type="EMBL" id="CP036278">
    <property type="protein sequence ID" value="QDU58472.1"/>
    <property type="molecule type" value="Genomic_DNA"/>
</dbReference>
<keyword evidence="3" id="KW-1185">Reference proteome</keyword>
<evidence type="ECO:0000256" key="1">
    <source>
        <dbReference type="SAM" id="Phobius"/>
    </source>
</evidence>
<keyword evidence="1" id="KW-0812">Transmembrane</keyword>
<feature type="transmembrane region" description="Helical" evidence="1">
    <location>
        <begin position="368"/>
        <end position="387"/>
    </location>
</feature>